<evidence type="ECO:0000313" key="4">
    <source>
        <dbReference type="EMBL" id="GAA1148332.1"/>
    </source>
</evidence>
<evidence type="ECO:0000256" key="1">
    <source>
        <dbReference type="PROSITE-ProRule" id="PRU00285"/>
    </source>
</evidence>
<comment type="similarity">
    <text evidence="1 2">Belongs to the small heat shock protein (HSP20) family.</text>
</comment>
<keyword evidence="5" id="KW-1185">Reference proteome</keyword>
<dbReference type="PROSITE" id="PS01031">
    <property type="entry name" value="SHSP"/>
    <property type="match status" value="1"/>
</dbReference>
<dbReference type="InterPro" id="IPR031107">
    <property type="entry name" value="Small_HSP"/>
</dbReference>
<sequence>METLQRHGGQSLLGEVLAWLNTGAEPEVRVEEWVEGDKRIVRADLPGVDPAKDIDLTVEGGLLKLSGQRREEEHDDFHTEIRYGRFERVITLPPGTTADDVSAHYENGVLTVTMPTQHESASTKIPVTHRELPVE</sequence>
<dbReference type="CDD" id="cd06464">
    <property type="entry name" value="ACD_sHsps-like"/>
    <property type="match status" value="1"/>
</dbReference>
<gene>
    <name evidence="4" type="ORF">GCM10009606_28800</name>
</gene>
<dbReference type="EMBL" id="BAAAJE010000015">
    <property type="protein sequence ID" value="GAA1148332.1"/>
    <property type="molecule type" value="Genomic_DNA"/>
</dbReference>
<reference evidence="4 5" key="1">
    <citation type="journal article" date="2019" name="Int. J. Syst. Evol. Microbiol.">
        <title>The Global Catalogue of Microorganisms (GCM) 10K type strain sequencing project: providing services to taxonomists for standard genome sequencing and annotation.</title>
        <authorList>
            <consortium name="The Broad Institute Genomics Platform"/>
            <consortium name="The Broad Institute Genome Sequencing Center for Infectious Disease"/>
            <person name="Wu L."/>
            <person name="Ma J."/>
        </authorList>
    </citation>
    <scope>NUCLEOTIDE SEQUENCE [LARGE SCALE GENOMIC DNA]</scope>
    <source>
        <strain evidence="4 5">JCM 11813</strain>
    </source>
</reference>
<evidence type="ECO:0000259" key="3">
    <source>
        <dbReference type="PROSITE" id="PS01031"/>
    </source>
</evidence>
<dbReference type="SUPFAM" id="SSF49764">
    <property type="entry name" value="HSP20-like chaperones"/>
    <property type="match status" value="1"/>
</dbReference>
<comment type="caution">
    <text evidence="4">The sequence shown here is derived from an EMBL/GenBank/DDBJ whole genome shotgun (WGS) entry which is preliminary data.</text>
</comment>
<dbReference type="PANTHER" id="PTHR11527">
    <property type="entry name" value="HEAT-SHOCK PROTEIN 20 FAMILY MEMBER"/>
    <property type="match status" value="1"/>
</dbReference>
<name>A0ABN1UFW0_9ACTN</name>
<dbReference type="RefSeq" id="WP_343908274.1">
    <property type="nucleotide sequence ID" value="NZ_BAAAJE010000015.1"/>
</dbReference>
<evidence type="ECO:0000313" key="5">
    <source>
        <dbReference type="Proteomes" id="UP001499979"/>
    </source>
</evidence>
<proteinExistence type="inferred from homology"/>
<dbReference type="Pfam" id="PF00011">
    <property type="entry name" value="HSP20"/>
    <property type="match status" value="1"/>
</dbReference>
<feature type="domain" description="SHSP" evidence="3">
    <location>
        <begin position="21"/>
        <end position="135"/>
    </location>
</feature>
<dbReference type="Gene3D" id="2.60.40.790">
    <property type="match status" value="1"/>
</dbReference>
<protein>
    <recommendedName>
        <fullName evidence="3">SHSP domain-containing protein</fullName>
    </recommendedName>
</protein>
<accession>A0ABN1UFW0</accession>
<dbReference type="Proteomes" id="UP001499979">
    <property type="component" value="Unassembled WGS sequence"/>
</dbReference>
<dbReference type="InterPro" id="IPR008978">
    <property type="entry name" value="HSP20-like_chaperone"/>
</dbReference>
<organism evidence="4 5">
    <name type="scientific">Nocardioides aquiterrae</name>
    <dbReference type="NCBI Taxonomy" id="203799"/>
    <lineage>
        <taxon>Bacteria</taxon>
        <taxon>Bacillati</taxon>
        <taxon>Actinomycetota</taxon>
        <taxon>Actinomycetes</taxon>
        <taxon>Propionibacteriales</taxon>
        <taxon>Nocardioidaceae</taxon>
        <taxon>Nocardioides</taxon>
    </lineage>
</organism>
<dbReference type="InterPro" id="IPR002068">
    <property type="entry name" value="A-crystallin/Hsp20_dom"/>
</dbReference>
<evidence type="ECO:0000256" key="2">
    <source>
        <dbReference type="RuleBase" id="RU003616"/>
    </source>
</evidence>